<dbReference type="FunFam" id="3.30.300.110:FF:000002">
    <property type="entry name" value="tRNA wybutosine-synthesizing protein 2 homolog"/>
    <property type="match status" value="1"/>
</dbReference>
<evidence type="ECO:0000256" key="6">
    <source>
        <dbReference type="ARBA" id="ARBA00022694"/>
    </source>
</evidence>
<dbReference type="Pfam" id="PF02475">
    <property type="entry name" value="TRM5-TYW2_MTfase"/>
    <property type="match status" value="1"/>
</dbReference>
<dbReference type="GO" id="GO:0102522">
    <property type="term" value="F:tRNA 4-demethylwyosine alpha-amino-alpha-carboxypropyltransferase activity"/>
    <property type="evidence" value="ECO:0007669"/>
    <property type="project" value="UniProtKB-EC"/>
</dbReference>
<dbReference type="Pfam" id="PF25133">
    <property type="entry name" value="TYW2_N_2"/>
    <property type="match status" value="1"/>
</dbReference>
<evidence type="ECO:0000256" key="8">
    <source>
        <dbReference type="ARBA" id="ARBA00037786"/>
    </source>
</evidence>
<dbReference type="Pfam" id="PF25132">
    <property type="entry name" value="TYW2_N"/>
    <property type="match status" value="1"/>
</dbReference>
<dbReference type="Gene3D" id="3.30.300.110">
    <property type="entry name" value="Met-10+ protein-like domains"/>
    <property type="match status" value="1"/>
</dbReference>
<feature type="region of interest" description="Disordered" evidence="10">
    <location>
        <begin position="365"/>
        <end position="385"/>
    </location>
</feature>
<dbReference type="GO" id="GO:0008175">
    <property type="term" value="F:tRNA methyltransferase activity"/>
    <property type="evidence" value="ECO:0007669"/>
    <property type="project" value="TreeGrafter"/>
</dbReference>
<dbReference type="Gene3D" id="3.40.50.150">
    <property type="entry name" value="Vaccinia Virus protein VP39"/>
    <property type="match status" value="1"/>
</dbReference>
<reference evidence="12" key="3">
    <citation type="submission" date="2025-09" db="UniProtKB">
        <authorList>
            <consortium name="Ensembl"/>
        </authorList>
    </citation>
    <scope>IDENTIFICATION</scope>
</reference>
<proteinExistence type="predicted"/>
<dbReference type="AlphaFoldDB" id="H3B7Z0"/>
<gene>
    <name evidence="12" type="primary">TRMT12</name>
</gene>
<protein>
    <recommendedName>
        <fullName evidence="3">tRNA wybutosine-synthesizing protein 2 homolog</fullName>
        <ecNumber evidence="2">2.5.1.114</ecNumber>
    </recommendedName>
    <alternativeName>
        <fullName evidence="7">tRNA(Phe) (4-demethylwyosine(37)-C(7)) aminocarboxypropyltransferase</fullName>
    </alternativeName>
</protein>
<dbReference type="InterPro" id="IPR056745">
    <property type="entry name" value="TYW2_N"/>
</dbReference>
<evidence type="ECO:0000259" key="11">
    <source>
        <dbReference type="PROSITE" id="PS51684"/>
    </source>
</evidence>
<evidence type="ECO:0000256" key="5">
    <source>
        <dbReference type="ARBA" id="ARBA00022691"/>
    </source>
</evidence>
<accession>H3B7Z0</accession>
<dbReference type="Bgee" id="ENSLACG00000015869">
    <property type="expression patterns" value="Expressed in chordate pharynx and 6 other cell types or tissues"/>
</dbReference>
<evidence type="ECO:0000256" key="2">
    <source>
        <dbReference type="ARBA" id="ARBA00012265"/>
    </source>
</evidence>
<name>H3B7Z0_LATCH</name>
<dbReference type="PANTHER" id="PTHR23245">
    <property type="entry name" value="TRNA METHYLTRANSFERASE"/>
    <property type="match status" value="1"/>
</dbReference>
<dbReference type="InParanoid" id="H3B7Z0"/>
<dbReference type="FunCoup" id="H3B7Z0">
    <property type="interactions" value="640"/>
</dbReference>
<sequence>WGEGVAQKRMRSEAESDIVMAAIVTEQQHAQCYRKYLERNGLLDTSYRLQKQPDGTIALPVLQDRVTAGKLCELRESVQPESTCSLIQLKNPVPSKKSSVKSPQQRLQEELQALVEHRGGTWNSELRDDLPQNWKQHGDLILLSESSLRADVWKALQSELWSTVALALGVKRVARMGRISADGYRTPTVTLLHGEDGWAQHVDNGIRYTFDVTKCMFSSGNITEKLRIASFNCTGEVVVDLYAGIGYFTLPYLLHSRAAFVHACEWSPHAVTALKRNLELNGVSERCQVHQGDNRQVPLWDVADRVNLGLIPSSEEGWPTACQLLRKDNGGVLHIHQNVTSCPEKEGGLFCVSRDTTDASFPPAVQGVGKHHRPESAGTSGKLVPSGKKALVKPEWQMWAELAESRISSLLQDMYGKCWRTKILHIEHVKSYAPHIDHLVLDLECRPP</sequence>
<dbReference type="SUPFAM" id="SSF53335">
    <property type="entry name" value="S-adenosyl-L-methionine-dependent methyltransferases"/>
    <property type="match status" value="1"/>
</dbReference>
<dbReference type="EMBL" id="AFYH01037397">
    <property type="status" value="NOT_ANNOTATED_CDS"/>
    <property type="molecule type" value="Genomic_DNA"/>
</dbReference>
<evidence type="ECO:0000256" key="3">
    <source>
        <dbReference type="ARBA" id="ARBA00017179"/>
    </source>
</evidence>
<dbReference type="GO" id="GO:0005737">
    <property type="term" value="C:cytoplasm"/>
    <property type="evidence" value="ECO:0007669"/>
    <property type="project" value="TreeGrafter"/>
</dbReference>
<evidence type="ECO:0000256" key="4">
    <source>
        <dbReference type="ARBA" id="ARBA00022679"/>
    </source>
</evidence>
<dbReference type="PROSITE" id="PS51684">
    <property type="entry name" value="SAM_MT_TRM5_TYW2"/>
    <property type="match status" value="1"/>
</dbReference>
<evidence type="ECO:0000313" key="12">
    <source>
        <dbReference type="Ensembl" id="ENSLACP00000018011.1"/>
    </source>
</evidence>
<evidence type="ECO:0000256" key="1">
    <source>
        <dbReference type="ARBA" id="ARBA00004797"/>
    </source>
</evidence>
<dbReference type="InterPro" id="IPR030382">
    <property type="entry name" value="MeTrfase_TRM5/TYW2"/>
</dbReference>
<dbReference type="CDD" id="cd02440">
    <property type="entry name" value="AdoMet_MTases"/>
    <property type="match status" value="1"/>
</dbReference>
<evidence type="ECO:0000256" key="10">
    <source>
        <dbReference type="SAM" id="MobiDB-lite"/>
    </source>
</evidence>
<dbReference type="EMBL" id="AFYH01037396">
    <property type="status" value="NOT_ANNOTATED_CDS"/>
    <property type="molecule type" value="Genomic_DNA"/>
</dbReference>
<reference evidence="12" key="2">
    <citation type="submission" date="2025-08" db="UniProtKB">
        <authorList>
            <consortium name="Ensembl"/>
        </authorList>
    </citation>
    <scope>IDENTIFICATION</scope>
</reference>
<dbReference type="HOGENOM" id="CLU_022610_1_0_1"/>
<dbReference type="GO" id="GO:0030488">
    <property type="term" value="P:tRNA methylation"/>
    <property type="evidence" value="ECO:0007669"/>
    <property type="project" value="TreeGrafter"/>
</dbReference>
<dbReference type="GeneTree" id="ENSGT00940000153304"/>
<dbReference type="Ensembl" id="ENSLACT00000018142.1">
    <property type="protein sequence ID" value="ENSLACP00000018011.1"/>
    <property type="gene ID" value="ENSLACG00000015869.1"/>
</dbReference>
<keyword evidence="5" id="KW-0949">S-adenosyl-L-methionine</keyword>
<evidence type="ECO:0000313" key="13">
    <source>
        <dbReference type="Proteomes" id="UP000008672"/>
    </source>
</evidence>
<dbReference type="InterPro" id="IPR056743">
    <property type="entry name" value="TRM5-TYW2-like_MTfase"/>
</dbReference>
<comment type="function">
    <text evidence="8">S-adenosyl-L-methionine-dependent transferase that acts as a component of the wybutosine biosynthesis pathway. Wybutosine is a hyper modified guanosine with a tricyclic base found at the 3'-position adjacent to the anticodon of eukaryotic phenylalanine tRNA. Catalyzes the transfer of the alpha-amino-alpha-carboxypropyl (acp) group from S-adenosyl-L-methionine to the C-7 position of 4-demethylwyosine (imG-14) to produce wybutosine-86.</text>
</comment>
<comment type="pathway">
    <text evidence="1">tRNA modification; wybutosine-tRNA(Phe) biosynthesis.</text>
</comment>
<dbReference type="GO" id="GO:0031591">
    <property type="term" value="P:wybutosine biosynthetic process"/>
    <property type="evidence" value="ECO:0007669"/>
    <property type="project" value="TreeGrafter"/>
</dbReference>
<dbReference type="eggNOG" id="KOG1227">
    <property type="taxonomic scope" value="Eukaryota"/>
</dbReference>
<dbReference type="InterPro" id="IPR029063">
    <property type="entry name" value="SAM-dependent_MTases_sf"/>
</dbReference>
<feature type="domain" description="SAM-dependent methyltransferase TRM5/TYW2-type" evidence="11">
    <location>
        <begin position="134"/>
        <end position="447"/>
    </location>
</feature>
<dbReference type="STRING" id="7897.ENSLACP00000018011"/>
<reference evidence="13" key="1">
    <citation type="submission" date="2011-08" db="EMBL/GenBank/DDBJ databases">
        <title>The draft genome of Latimeria chalumnae.</title>
        <authorList>
            <person name="Di Palma F."/>
            <person name="Alfoldi J."/>
            <person name="Johnson J."/>
            <person name="Berlin A."/>
            <person name="Gnerre S."/>
            <person name="Jaffe D."/>
            <person name="MacCallum I."/>
            <person name="Young S."/>
            <person name="Walker B.J."/>
            <person name="Lander E."/>
            <person name="Lindblad-Toh K."/>
        </authorList>
    </citation>
    <scope>NUCLEOTIDE SEQUENCE [LARGE SCALE GENOMIC DNA]</scope>
    <source>
        <strain evidence="13">Wild caught</strain>
    </source>
</reference>
<dbReference type="Proteomes" id="UP000008672">
    <property type="component" value="Unassembled WGS sequence"/>
</dbReference>
<organism evidence="12 13">
    <name type="scientific">Latimeria chalumnae</name>
    <name type="common">Coelacanth</name>
    <dbReference type="NCBI Taxonomy" id="7897"/>
    <lineage>
        <taxon>Eukaryota</taxon>
        <taxon>Metazoa</taxon>
        <taxon>Chordata</taxon>
        <taxon>Craniata</taxon>
        <taxon>Vertebrata</taxon>
        <taxon>Euteleostomi</taxon>
        <taxon>Coelacanthiformes</taxon>
        <taxon>Coelacanthidae</taxon>
        <taxon>Latimeria</taxon>
    </lineage>
</organism>
<keyword evidence="6" id="KW-0819">tRNA processing</keyword>
<comment type="catalytic activity">
    <reaction evidence="9">
        <text>4-demethylwyosine(37) in tRNA(Phe) + S-adenosyl-L-methionine = 4-demethyl-7-[(3S)-3-amino-3-carboxypropyl]wyosine(37) in tRNA(Phe) + S-methyl-5'-thioadenosine + H(+)</text>
        <dbReference type="Rhea" id="RHEA:36355"/>
        <dbReference type="Rhea" id="RHEA-COMP:10164"/>
        <dbReference type="Rhea" id="RHEA-COMP:10378"/>
        <dbReference type="ChEBI" id="CHEBI:15378"/>
        <dbReference type="ChEBI" id="CHEBI:17509"/>
        <dbReference type="ChEBI" id="CHEBI:59789"/>
        <dbReference type="ChEBI" id="CHEBI:64315"/>
        <dbReference type="ChEBI" id="CHEBI:73550"/>
        <dbReference type="EC" id="2.5.1.114"/>
    </reaction>
</comment>
<keyword evidence="13" id="KW-1185">Reference proteome</keyword>
<dbReference type="PANTHER" id="PTHR23245:SF25">
    <property type="entry name" value="TRNA WYBUTOSINE-SYNTHESIZING PROTEIN 2 HOMOLOG"/>
    <property type="match status" value="1"/>
</dbReference>
<dbReference type="EC" id="2.5.1.114" evidence="2"/>
<dbReference type="InterPro" id="IPR056744">
    <property type="entry name" value="TRM5/TYW2-like_N"/>
</dbReference>
<evidence type="ECO:0000256" key="7">
    <source>
        <dbReference type="ARBA" id="ARBA00031315"/>
    </source>
</evidence>
<evidence type="ECO:0000256" key="9">
    <source>
        <dbReference type="ARBA" id="ARBA00049400"/>
    </source>
</evidence>
<dbReference type="EMBL" id="AFYH01037395">
    <property type="status" value="NOT_ANNOTATED_CDS"/>
    <property type="molecule type" value="Genomic_DNA"/>
</dbReference>
<keyword evidence="4" id="KW-0808">Transferase</keyword>
<dbReference type="OMA" id="EHSWVKH"/>